<keyword evidence="3 5" id="KW-0863">Zinc-finger</keyword>
<dbReference type="PROSITE" id="PS51039">
    <property type="entry name" value="ZF_AN1"/>
    <property type="match status" value="1"/>
</dbReference>
<feature type="domain" description="AN1-type" evidence="8">
    <location>
        <begin position="19"/>
        <end position="67"/>
    </location>
</feature>
<dbReference type="SUPFAM" id="SSF118310">
    <property type="entry name" value="AN1-like Zinc finger"/>
    <property type="match status" value="1"/>
</dbReference>
<evidence type="ECO:0000256" key="1">
    <source>
        <dbReference type="ARBA" id="ARBA00022723"/>
    </source>
</evidence>
<dbReference type="SMART" id="SM00154">
    <property type="entry name" value="ZnF_AN1"/>
    <property type="match status" value="1"/>
</dbReference>
<keyword evidence="2" id="KW-0677">Repeat</keyword>
<organism evidence="9 10">
    <name type="scientific">Lentinula edodes</name>
    <name type="common">Shiitake mushroom</name>
    <name type="synonym">Lentinus edodes</name>
    <dbReference type="NCBI Taxonomy" id="5353"/>
    <lineage>
        <taxon>Eukaryota</taxon>
        <taxon>Fungi</taxon>
        <taxon>Dikarya</taxon>
        <taxon>Basidiomycota</taxon>
        <taxon>Agaricomycotina</taxon>
        <taxon>Agaricomycetes</taxon>
        <taxon>Agaricomycetidae</taxon>
        <taxon>Agaricales</taxon>
        <taxon>Marasmiineae</taxon>
        <taxon>Omphalotaceae</taxon>
        <taxon>Lentinula</taxon>
    </lineage>
</organism>
<accession>A0A1Q3DY75</accession>
<dbReference type="STRING" id="5353.A0A1Q3DY75"/>
<feature type="transmembrane region" description="Helical" evidence="7">
    <location>
        <begin position="203"/>
        <end position="223"/>
    </location>
</feature>
<proteinExistence type="predicted"/>
<gene>
    <name evidence="9" type="ORF">LENED_001448</name>
</gene>
<dbReference type="Gene3D" id="4.10.1110.10">
    <property type="entry name" value="AN1-like Zinc finger"/>
    <property type="match status" value="1"/>
</dbReference>
<dbReference type="InterPro" id="IPR000058">
    <property type="entry name" value="Znf_AN1"/>
</dbReference>
<evidence type="ECO:0000256" key="6">
    <source>
        <dbReference type="SAM" id="MobiDB-lite"/>
    </source>
</evidence>
<dbReference type="Pfam" id="PF01428">
    <property type="entry name" value="zf-AN1"/>
    <property type="match status" value="1"/>
</dbReference>
<reference evidence="9 10" key="1">
    <citation type="submission" date="2016-08" db="EMBL/GenBank/DDBJ databases">
        <authorList>
            <consortium name="Lentinula edodes genome sequencing consortium"/>
            <person name="Sakamoto Y."/>
            <person name="Nakade K."/>
            <person name="Sato S."/>
            <person name="Yoshida Y."/>
            <person name="Miyazaki K."/>
            <person name="Natsume S."/>
            <person name="Konno N."/>
        </authorList>
    </citation>
    <scope>NUCLEOTIDE SEQUENCE [LARGE SCALE GENOMIC DNA]</scope>
    <source>
        <strain evidence="9 10">NBRC 111202</strain>
    </source>
</reference>
<dbReference type="AlphaFoldDB" id="A0A1Q3DY75"/>
<evidence type="ECO:0000256" key="2">
    <source>
        <dbReference type="ARBA" id="ARBA00022737"/>
    </source>
</evidence>
<keyword evidence="7" id="KW-1133">Transmembrane helix</keyword>
<dbReference type="InterPro" id="IPR035896">
    <property type="entry name" value="AN1-like_Znf"/>
</dbReference>
<evidence type="ECO:0000256" key="5">
    <source>
        <dbReference type="PROSITE-ProRule" id="PRU00449"/>
    </source>
</evidence>
<sequence>MPSSSTRATHKPEQDGPLLAIGKQCSHPTCHLVDFLPFKCQHCQESFCQDHYKVAEHSCPNYDESKHNRIAPNCPLCNEPVAIRPGTDPNPRSPRRSVRRENAERSYLLQYTVINVGSPFVLRIDFPVTMHVTRHILRAQVHLPMLTRSRSTSKLLLMRPLQPLARLRRRCLQTQMLQWPLPLKFQFRPPNRFPQCLIHFPKLTVLHALPITNLMLLFLQLLIMRQ</sequence>
<dbReference type="InterPro" id="IPR057357">
    <property type="entry name" value="Znf-C2H2_ZFAND2A/B"/>
</dbReference>
<keyword evidence="1" id="KW-0479">Metal-binding</keyword>
<evidence type="ECO:0000313" key="9">
    <source>
        <dbReference type="EMBL" id="GAV99962.1"/>
    </source>
</evidence>
<dbReference type="Pfam" id="PF25403">
    <property type="entry name" value="zf-C2H2_ZFAND2"/>
    <property type="match status" value="1"/>
</dbReference>
<comment type="caution">
    <text evidence="9">The sequence shown here is derived from an EMBL/GenBank/DDBJ whole genome shotgun (WGS) entry which is preliminary data.</text>
</comment>
<keyword evidence="4" id="KW-0862">Zinc</keyword>
<dbReference type="GO" id="GO:0005737">
    <property type="term" value="C:cytoplasm"/>
    <property type="evidence" value="ECO:0007669"/>
    <property type="project" value="TreeGrafter"/>
</dbReference>
<reference evidence="9 10" key="2">
    <citation type="submission" date="2017-02" db="EMBL/GenBank/DDBJ databases">
        <title>A genome survey and senescence transcriptome analysis in Lentinula edodes.</title>
        <authorList>
            <person name="Sakamoto Y."/>
            <person name="Nakade K."/>
            <person name="Sato S."/>
            <person name="Yoshida Y."/>
            <person name="Miyazaki K."/>
            <person name="Natsume S."/>
            <person name="Konno N."/>
        </authorList>
    </citation>
    <scope>NUCLEOTIDE SEQUENCE [LARGE SCALE GENOMIC DNA]</scope>
    <source>
        <strain evidence="9 10">NBRC 111202</strain>
    </source>
</reference>
<evidence type="ECO:0000256" key="7">
    <source>
        <dbReference type="SAM" id="Phobius"/>
    </source>
</evidence>
<evidence type="ECO:0000256" key="4">
    <source>
        <dbReference type="ARBA" id="ARBA00022833"/>
    </source>
</evidence>
<feature type="region of interest" description="Disordered" evidence="6">
    <location>
        <begin position="82"/>
        <end position="101"/>
    </location>
</feature>
<evidence type="ECO:0000256" key="3">
    <source>
        <dbReference type="ARBA" id="ARBA00022771"/>
    </source>
</evidence>
<keyword evidence="10" id="KW-1185">Reference proteome</keyword>
<protein>
    <submittedName>
        <fullName evidence="9">Sec14 cytosolic factor</fullName>
    </submittedName>
</protein>
<evidence type="ECO:0000313" key="10">
    <source>
        <dbReference type="Proteomes" id="UP000188533"/>
    </source>
</evidence>
<dbReference type="PANTHER" id="PTHR14677:SF40">
    <property type="entry name" value="CDC48-ASSOCIATED UBIQUITIN-LIKE_ZINC FINGER PROTEIN 1"/>
    <property type="match status" value="1"/>
</dbReference>
<keyword evidence="7" id="KW-0812">Transmembrane</keyword>
<keyword evidence="7" id="KW-0472">Membrane</keyword>
<dbReference type="PANTHER" id="PTHR14677">
    <property type="entry name" value="ARSENITE INDUCUBLE RNA ASSOCIATED PROTEIN AIP-1-RELATED"/>
    <property type="match status" value="1"/>
</dbReference>
<evidence type="ECO:0000259" key="8">
    <source>
        <dbReference type="PROSITE" id="PS51039"/>
    </source>
</evidence>
<dbReference type="GO" id="GO:0008270">
    <property type="term" value="F:zinc ion binding"/>
    <property type="evidence" value="ECO:0007669"/>
    <property type="project" value="UniProtKB-KW"/>
</dbReference>
<dbReference type="Proteomes" id="UP000188533">
    <property type="component" value="Unassembled WGS sequence"/>
</dbReference>
<dbReference type="EMBL" id="BDGU01000021">
    <property type="protein sequence ID" value="GAV99962.1"/>
    <property type="molecule type" value="Genomic_DNA"/>
</dbReference>
<name>A0A1Q3DY75_LENED</name>